<reference evidence="1 2" key="1">
    <citation type="submission" date="2015-01" db="EMBL/GenBank/DDBJ databases">
        <title>Deinococcus puniceus/DY1/ whole genome sequencing.</title>
        <authorList>
            <person name="Kim M.K."/>
            <person name="Srinivasan S."/>
            <person name="Lee J.-J."/>
        </authorList>
    </citation>
    <scope>NUCLEOTIDE SEQUENCE [LARGE SCALE GENOMIC DNA]</scope>
    <source>
        <strain evidence="1 2">DY1</strain>
    </source>
</reference>
<dbReference type="AlphaFoldDB" id="A0A172TAV7"/>
<proteinExistence type="predicted"/>
<sequence>MSALVFVACESYGEGAWRLEAHFHLAAVRDFLTVLASAGISGRGHPPDLSVTLEAELLFEEEVIAVPTYLAASELGRLLGHAPPELAAQFRAWHALTRAFEGMGRPARLIVWQIE</sequence>
<dbReference type="Proteomes" id="UP000077363">
    <property type="component" value="Chromosome"/>
</dbReference>
<dbReference type="PATRIC" id="fig|1182568.3.peg.2240"/>
<dbReference type="EMBL" id="CP011387">
    <property type="protein sequence ID" value="ANE44175.1"/>
    <property type="molecule type" value="Genomic_DNA"/>
</dbReference>
<dbReference type="RefSeq" id="WP_064015258.1">
    <property type="nucleotide sequence ID" value="NZ_CP011387.1"/>
</dbReference>
<gene>
    <name evidence="1" type="ORF">SU48_10795</name>
</gene>
<dbReference type="STRING" id="1182568.SU48_10795"/>
<name>A0A172TAV7_9DEIO</name>
<dbReference type="KEGG" id="dpu:SU48_10795"/>
<organism evidence="1 2">
    <name type="scientific">Deinococcus puniceus</name>
    <dbReference type="NCBI Taxonomy" id="1182568"/>
    <lineage>
        <taxon>Bacteria</taxon>
        <taxon>Thermotogati</taxon>
        <taxon>Deinococcota</taxon>
        <taxon>Deinococci</taxon>
        <taxon>Deinococcales</taxon>
        <taxon>Deinococcaceae</taxon>
        <taxon>Deinococcus</taxon>
    </lineage>
</organism>
<protein>
    <submittedName>
        <fullName evidence="1">Uncharacterized protein</fullName>
    </submittedName>
</protein>
<evidence type="ECO:0000313" key="2">
    <source>
        <dbReference type="Proteomes" id="UP000077363"/>
    </source>
</evidence>
<dbReference type="OrthoDB" id="68704at2"/>
<keyword evidence="2" id="KW-1185">Reference proteome</keyword>
<evidence type="ECO:0000313" key="1">
    <source>
        <dbReference type="EMBL" id="ANE44175.1"/>
    </source>
</evidence>
<accession>A0A172TAV7</accession>